<feature type="transmembrane region" description="Helical" evidence="5">
    <location>
        <begin position="381"/>
        <end position="399"/>
    </location>
</feature>
<keyword evidence="2 5" id="KW-0812">Transmembrane</keyword>
<dbReference type="InterPro" id="IPR051788">
    <property type="entry name" value="MFS_Transporter"/>
</dbReference>
<dbReference type="InterPro" id="IPR011701">
    <property type="entry name" value="MFS"/>
</dbReference>
<feature type="transmembrane region" description="Helical" evidence="5">
    <location>
        <begin position="223"/>
        <end position="244"/>
    </location>
</feature>
<dbReference type="InterPro" id="IPR036259">
    <property type="entry name" value="MFS_trans_sf"/>
</dbReference>
<feature type="transmembrane region" description="Helical" evidence="5">
    <location>
        <begin position="55"/>
        <end position="74"/>
    </location>
</feature>
<feature type="transmembrane region" description="Helical" evidence="5">
    <location>
        <begin position="347"/>
        <end position="369"/>
    </location>
</feature>
<dbReference type="PROSITE" id="PS50850">
    <property type="entry name" value="MFS"/>
    <property type="match status" value="1"/>
</dbReference>
<feature type="transmembrane region" description="Helical" evidence="5">
    <location>
        <begin position="288"/>
        <end position="309"/>
    </location>
</feature>
<accession>A0A6J6TMM0</accession>
<evidence type="ECO:0000256" key="4">
    <source>
        <dbReference type="ARBA" id="ARBA00023136"/>
    </source>
</evidence>
<dbReference type="SUPFAM" id="SSF103473">
    <property type="entry name" value="MFS general substrate transporter"/>
    <property type="match status" value="1"/>
</dbReference>
<protein>
    <submittedName>
        <fullName evidence="7">Unannotated protein</fullName>
    </submittedName>
</protein>
<dbReference type="PANTHER" id="PTHR23514">
    <property type="entry name" value="BYPASS OF STOP CODON PROTEIN 6"/>
    <property type="match status" value="1"/>
</dbReference>
<dbReference type="Gene3D" id="1.20.1250.20">
    <property type="entry name" value="MFS general substrate transporter like domains"/>
    <property type="match status" value="2"/>
</dbReference>
<evidence type="ECO:0000313" key="7">
    <source>
        <dbReference type="EMBL" id="CAB4747847.1"/>
    </source>
</evidence>
<comment type="subcellular location">
    <subcellularLocation>
        <location evidence="1">Membrane</location>
        <topology evidence="1">Multi-pass membrane protein</topology>
    </subcellularLocation>
</comment>
<feature type="transmembrane region" description="Helical" evidence="5">
    <location>
        <begin position="175"/>
        <end position="192"/>
    </location>
</feature>
<dbReference type="CDD" id="cd17393">
    <property type="entry name" value="MFS_MosC_like"/>
    <property type="match status" value="1"/>
</dbReference>
<dbReference type="GO" id="GO:0022857">
    <property type="term" value="F:transmembrane transporter activity"/>
    <property type="evidence" value="ECO:0007669"/>
    <property type="project" value="InterPro"/>
</dbReference>
<dbReference type="EMBL" id="CAEZYQ010000013">
    <property type="protein sequence ID" value="CAB4747847.1"/>
    <property type="molecule type" value="Genomic_DNA"/>
</dbReference>
<name>A0A6J6TMM0_9ZZZZ</name>
<organism evidence="7">
    <name type="scientific">freshwater metagenome</name>
    <dbReference type="NCBI Taxonomy" id="449393"/>
    <lineage>
        <taxon>unclassified sequences</taxon>
        <taxon>metagenomes</taxon>
        <taxon>ecological metagenomes</taxon>
    </lineage>
</organism>
<gene>
    <name evidence="7" type="ORF">UFOPK2761_01772</name>
</gene>
<feature type="transmembrane region" description="Helical" evidence="5">
    <location>
        <begin position="151"/>
        <end position="169"/>
    </location>
</feature>
<reference evidence="7" key="1">
    <citation type="submission" date="2020-05" db="EMBL/GenBank/DDBJ databases">
        <authorList>
            <person name="Chiriac C."/>
            <person name="Salcher M."/>
            <person name="Ghai R."/>
            <person name="Kavagutti S V."/>
        </authorList>
    </citation>
    <scope>NUCLEOTIDE SEQUENCE</scope>
</reference>
<dbReference type="GO" id="GO:0016020">
    <property type="term" value="C:membrane"/>
    <property type="evidence" value="ECO:0007669"/>
    <property type="project" value="UniProtKB-SubCell"/>
</dbReference>
<evidence type="ECO:0000259" key="6">
    <source>
        <dbReference type="PROSITE" id="PS50850"/>
    </source>
</evidence>
<feature type="transmembrane region" description="Helical" evidence="5">
    <location>
        <begin position="256"/>
        <end position="276"/>
    </location>
</feature>
<feature type="transmembrane region" description="Helical" evidence="5">
    <location>
        <begin position="12"/>
        <end position="35"/>
    </location>
</feature>
<dbReference type="Pfam" id="PF07690">
    <property type="entry name" value="MFS_1"/>
    <property type="match status" value="1"/>
</dbReference>
<feature type="domain" description="Major facilitator superfamily (MFS) profile" evidence="6">
    <location>
        <begin position="19"/>
        <end position="403"/>
    </location>
</feature>
<evidence type="ECO:0000256" key="1">
    <source>
        <dbReference type="ARBA" id="ARBA00004141"/>
    </source>
</evidence>
<dbReference type="InterPro" id="IPR020846">
    <property type="entry name" value="MFS_dom"/>
</dbReference>
<proteinExistence type="predicted"/>
<feature type="transmembrane region" description="Helical" evidence="5">
    <location>
        <begin position="315"/>
        <end position="335"/>
    </location>
</feature>
<sequence>MSATTDVRRHPLAPGLLAARNAVAASFVLNGLVFASLVSRLPDLREGLSLSNGSLGMLLLAIAGGSLVALPSTGRVIERIGATRTVRGGVLADTVGLSVAALGAVTGQLPLAAVGLFVHGIGIGVWDVAMNVEAAEVERRMARTVMPRFHAAWSAGSFLGAGIGILVVALNVPMLLHLVGAAVVIGVVAWTTSARFLPAEPAAVAGEGGAVRRGPSPWREPRTLAIGLMVLCFAMVEGTANDWLTLGLIDGYGVEHWVGVAGFALFVVAMTAGRLYGPVLLDRYGRPATLWGSAALAALGAVLTVLGGALPGPALPFVVLGVLLWGLGAALGFPVGMSAAADEGERAAARVSVVSTVGYGAFLAGPPLLGHLGDRIGTLEVLLAVTALMLPAALSVLATRKPA</sequence>
<evidence type="ECO:0000256" key="2">
    <source>
        <dbReference type="ARBA" id="ARBA00022692"/>
    </source>
</evidence>
<dbReference type="AlphaFoldDB" id="A0A6J6TMM0"/>
<evidence type="ECO:0000256" key="3">
    <source>
        <dbReference type="ARBA" id="ARBA00022989"/>
    </source>
</evidence>
<keyword evidence="3 5" id="KW-1133">Transmembrane helix</keyword>
<keyword evidence="4 5" id="KW-0472">Membrane</keyword>
<dbReference type="PANTHER" id="PTHR23514:SF13">
    <property type="entry name" value="INNER MEMBRANE PROTEIN YBJJ"/>
    <property type="match status" value="1"/>
</dbReference>
<evidence type="ECO:0000256" key="5">
    <source>
        <dbReference type="SAM" id="Phobius"/>
    </source>
</evidence>